<reference evidence="2" key="1">
    <citation type="submission" date="2021-01" db="EMBL/GenBank/DDBJ databases">
        <title>Adiantum capillus-veneris genome.</title>
        <authorList>
            <person name="Fang Y."/>
            <person name="Liao Q."/>
        </authorList>
    </citation>
    <scope>NUCLEOTIDE SEQUENCE</scope>
    <source>
        <strain evidence="2">H3</strain>
        <tissue evidence="2">Leaf</tissue>
    </source>
</reference>
<name>A0A9D4U0E0_ADICA</name>
<dbReference type="EMBL" id="JABFUD020000025">
    <property type="protein sequence ID" value="KAI5059119.1"/>
    <property type="molecule type" value="Genomic_DNA"/>
</dbReference>
<evidence type="ECO:0008006" key="4">
    <source>
        <dbReference type="Google" id="ProtNLM"/>
    </source>
</evidence>
<proteinExistence type="predicted"/>
<evidence type="ECO:0000313" key="2">
    <source>
        <dbReference type="EMBL" id="KAI5059119.1"/>
    </source>
</evidence>
<gene>
    <name evidence="2" type="ORF">GOP47_0025438</name>
</gene>
<sequence length="164" mass="18147">MAADLLLLRAFGVLLLLLFCPCTSATDEAFLVVHKRASISKLKSVEHVTVSISLHNVGFSTAYDVSLNDDTWPSEKFNLVNGNASNSWDKLEAGKSVVHVFVLESREKGLFYGAPAVVRYRITGKSALQEAFSTPIHELDLLAEKSSEQKFLWLKDFAVKYGPL</sequence>
<feature type="signal peptide" evidence="1">
    <location>
        <begin position="1"/>
        <end position="25"/>
    </location>
</feature>
<evidence type="ECO:0000256" key="1">
    <source>
        <dbReference type="SAM" id="SignalP"/>
    </source>
</evidence>
<dbReference type="AlphaFoldDB" id="A0A9D4U0E0"/>
<dbReference type="OrthoDB" id="5860827at2759"/>
<accession>A0A9D4U0E0</accession>
<dbReference type="Proteomes" id="UP000886520">
    <property type="component" value="Chromosome 25"/>
</dbReference>
<keyword evidence="1" id="KW-0732">Signal</keyword>
<dbReference type="Pfam" id="PF05753">
    <property type="entry name" value="TRAP_beta"/>
    <property type="match status" value="1"/>
</dbReference>
<feature type="chain" id="PRO_5038484177" description="Translocon-associated protein subunit beta" evidence="1">
    <location>
        <begin position="26"/>
        <end position="164"/>
    </location>
</feature>
<comment type="caution">
    <text evidence="2">The sequence shown here is derived from an EMBL/GenBank/DDBJ whole genome shotgun (WGS) entry which is preliminary data.</text>
</comment>
<organism evidence="2 3">
    <name type="scientific">Adiantum capillus-veneris</name>
    <name type="common">Maidenhair fern</name>
    <dbReference type="NCBI Taxonomy" id="13818"/>
    <lineage>
        <taxon>Eukaryota</taxon>
        <taxon>Viridiplantae</taxon>
        <taxon>Streptophyta</taxon>
        <taxon>Embryophyta</taxon>
        <taxon>Tracheophyta</taxon>
        <taxon>Polypodiopsida</taxon>
        <taxon>Polypodiidae</taxon>
        <taxon>Polypodiales</taxon>
        <taxon>Pteridineae</taxon>
        <taxon>Pteridaceae</taxon>
        <taxon>Vittarioideae</taxon>
        <taxon>Adiantum</taxon>
    </lineage>
</organism>
<keyword evidence="3" id="KW-1185">Reference proteome</keyword>
<evidence type="ECO:0000313" key="3">
    <source>
        <dbReference type="Proteomes" id="UP000886520"/>
    </source>
</evidence>
<dbReference type="GO" id="GO:0005783">
    <property type="term" value="C:endoplasmic reticulum"/>
    <property type="evidence" value="ECO:0007669"/>
    <property type="project" value="TreeGrafter"/>
</dbReference>
<protein>
    <recommendedName>
        <fullName evidence="4">Translocon-associated protein subunit beta</fullName>
    </recommendedName>
</protein>
<dbReference type="PANTHER" id="PTHR12861:SF3">
    <property type="entry name" value="TRANSLOCON-ASSOCIATED PROTEIN SUBUNIT BETA"/>
    <property type="match status" value="1"/>
</dbReference>
<dbReference type="PANTHER" id="PTHR12861">
    <property type="entry name" value="TRANSLOCON-ASSOCIATED PROTEIN, BETA SUBUNIT PRECURSOR TRAP-BETA SIGNAL SEQUENCE RECEPTOR BETA SUBUNIT"/>
    <property type="match status" value="1"/>
</dbReference>
<feature type="non-terminal residue" evidence="2">
    <location>
        <position position="164"/>
    </location>
</feature>